<evidence type="ECO:0000256" key="4">
    <source>
        <dbReference type="ARBA" id="ARBA00023015"/>
    </source>
</evidence>
<evidence type="ECO:0000256" key="8">
    <source>
        <dbReference type="ARBA" id="ARBA00023242"/>
    </source>
</evidence>
<evidence type="ECO:0000259" key="13">
    <source>
        <dbReference type="PROSITE" id="PS00036"/>
    </source>
</evidence>
<dbReference type="GO" id="GO:0005634">
    <property type="term" value="C:nucleus"/>
    <property type="evidence" value="ECO:0007669"/>
    <property type="project" value="UniProtKB-SubCell"/>
</dbReference>
<gene>
    <name evidence="14" type="ORF">CTHT_0041010</name>
</gene>
<dbReference type="SUPFAM" id="SSF57959">
    <property type="entry name" value="Leucine zipper domain"/>
    <property type="match status" value="1"/>
</dbReference>
<dbReference type="GO" id="GO:0000981">
    <property type="term" value="F:DNA-binding transcription factor activity, RNA polymerase II-specific"/>
    <property type="evidence" value="ECO:0007669"/>
    <property type="project" value="TreeGrafter"/>
</dbReference>
<sequence length="356" mass="37778">MASLQFFEPAGTIRATTATTAPGSAASATRLRLVPTAEQAAPSTYQPLVSQSPRVANVLQATGRQATSSAFTKRFSSPAQLAHQLPVYASSAPSPSSSLNLQTQSRPIRISVPLFNHGPTSSVPAAKMNLGTDVDLDDFPAFEGGASTTAFSSPALPTVLDLGSNTSGSTANVGTVSPQDLLIHDPIMSTPNSTTLTTLTSPSVYNESPEFDVYDVSPSFGSADLDVGSADAWFPLFPQANPEPPKPKPVILGLDPEKDAQTLGHRRKPLASSPPGRHSAVAGVSSRRRDKPLPPIIVEDPTDVVAMKRARNTLAARKSRERKAQRLEQLEADIVRLTQERDYWKALALAHGAKEE</sequence>
<dbReference type="PROSITE" id="PS00036">
    <property type="entry name" value="BZIP_BASIC"/>
    <property type="match status" value="1"/>
</dbReference>
<evidence type="ECO:0000256" key="3">
    <source>
        <dbReference type="ARBA" id="ARBA00022605"/>
    </source>
</evidence>
<evidence type="ECO:0000256" key="1">
    <source>
        <dbReference type="ARBA" id="ARBA00004123"/>
    </source>
</evidence>
<protein>
    <recommendedName>
        <fullName evidence="10">Cross-pathway control protein 1</fullName>
    </recommendedName>
</protein>
<dbReference type="GO" id="GO:0008652">
    <property type="term" value="P:amino acid biosynthetic process"/>
    <property type="evidence" value="ECO:0007669"/>
    <property type="project" value="UniProtKB-KW"/>
</dbReference>
<dbReference type="GO" id="GO:1903833">
    <property type="term" value="P:positive regulation of cellular response to amino acid starvation"/>
    <property type="evidence" value="ECO:0007669"/>
    <property type="project" value="TreeGrafter"/>
</dbReference>
<dbReference type="RefSeq" id="XP_006694507.1">
    <property type="nucleotide sequence ID" value="XM_006694444.1"/>
</dbReference>
<feature type="region of interest" description="Disordered" evidence="12">
    <location>
        <begin position="264"/>
        <end position="296"/>
    </location>
</feature>
<proteinExistence type="inferred from homology"/>
<feature type="domain" description="BZIP" evidence="13">
    <location>
        <begin position="308"/>
        <end position="322"/>
    </location>
</feature>
<keyword evidence="3" id="KW-0028">Amino-acid biosynthesis</keyword>
<dbReference type="PANTHER" id="PTHR11462:SF35">
    <property type="entry name" value="TRANSCRIPTION FACTOR JRA"/>
    <property type="match status" value="1"/>
</dbReference>
<evidence type="ECO:0000256" key="11">
    <source>
        <dbReference type="SAM" id="Coils"/>
    </source>
</evidence>
<dbReference type="InterPro" id="IPR046347">
    <property type="entry name" value="bZIP_sf"/>
</dbReference>
<dbReference type="AlphaFoldDB" id="G0SA50"/>
<dbReference type="GeneID" id="18258139"/>
<keyword evidence="5" id="KW-0238">DNA-binding</keyword>
<evidence type="ECO:0000313" key="14">
    <source>
        <dbReference type="EMBL" id="EGS19622.1"/>
    </source>
</evidence>
<evidence type="ECO:0000256" key="7">
    <source>
        <dbReference type="ARBA" id="ARBA00023163"/>
    </source>
</evidence>
<keyword evidence="7" id="KW-0804">Transcription</keyword>
<comment type="similarity">
    <text evidence="9">Belongs to the bZIP family. GCN4 subfamily.</text>
</comment>
<keyword evidence="4" id="KW-0805">Transcription regulation</keyword>
<organism evidence="15">
    <name type="scientific">Chaetomium thermophilum (strain DSM 1495 / CBS 144.50 / IMI 039719)</name>
    <name type="common">Thermochaetoides thermophila</name>
    <dbReference type="NCBI Taxonomy" id="759272"/>
    <lineage>
        <taxon>Eukaryota</taxon>
        <taxon>Fungi</taxon>
        <taxon>Dikarya</taxon>
        <taxon>Ascomycota</taxon>
        <taxon>Pezizomycotina</taxon>
        <taxon>Sordariomycetes</taxon>
        <taxon>Sordariomycetidae</taxon>
        <taxon>Sordariales</taxon>
        <taxon>Chaetomiaceae</taxon>
        <taxon>Thermochaetoides</taxon>
    </lineage>
</organism>
<keyword evidence="8" id="KW-0539">Nucleus</keyword>
<dbReference type="EMBL" id="GL988043">
    <property type="protein sequence ID" value="EGS19622.1"/>
    <property type="molecule type" value="Genomic_DNA"/>
</dbReference>
<dbReference type="GO" id="GO:0005667">
    <property type="term" value="C:transcription regulator complex"/>
    <property type="evidence" value="ECO:0007669"/>
    <property type="project" value="TreeGrafter"/>
</dbReference>
<dbReference type="OMA" id="PHRRIMS"/>
<dbReference type="GO" id="GO:0001080">
    <property type="term" value="P:nitrogen catabolite activation of transcription from RNA polymerase II promoter"/>
    <property type="evidence" value="ECO:0007669"/>
    <property type="project" value="TreeGrafter"/>
</dbReference>
<accession>G0SA50</accession>
<evidence type="ECO:0000256" key="2">
    <source>
        <dbReference type="ARBA" id="ARBA00011195"/>
    </source>
</evidence>
<dbReference type="OrthoDB" id="5419235at2759"/>
<dbReference type="InterPro" id="IPR004827">
    <property type="entry name" value="bZIP"/>
</dbReference>
<dbReference type="FunFam" id="3.30.160.60:FF:001491">
    <property type="entry name" value="Cross-pathway control protein A"/>
    <property type="match status" value="1"/>
</dbReference>
<dbReference type="PANTHER" id="PTHR11462">
    <property type="entry name" value="JUN TRANSCRIPTION FACTOR-RELATED"/>
    <property type="match status" value="1"/>
</dbReference>
<dbReference type="Gene3D" id="3.30.160.60">
    <property type="entry name" value="Classic Zinc Finger"/>
    <property type="match status" value="1"/>
</dbReference>
<keyword evidence="11" id="KW-0175">Coiled coil</keyword>
<keyword evidence="15" id="KW-1185">Reference proteome</keyword>
<evidence type="ECO:0000256" key="12">
    <source>
        <dbReference type="SAM" id="MobiDB-lite"/>
    </source>
</evidence>
<evidence type="ECO:0000313" key="15">
    <source>
        <dbReference type="Proteomes" id="UP000008066"/>
    </source>
</evidence>
<dbReference type="GO" id="GO:0000978">
    <property type="term" value="F:RNA polymerase II cis-regulatory region sequence-specific DNA binding"/>
    <property type="evidence" value="ECO:0007669"/>
    <property type="project" value="TreeGrafter"/>
</dbReference>
<dbReference type="STRING" id="759272.G0SA50"/>
<comment type="subcellular location">
    <subcellularLocation>
        <location evidence="1">Nucleus</location>
    </subcellularLocation>
</comment>
<dbReference type="KEGG" id="cthr:CTHT_0041010"/>
<evidence type="ECO:0000256" key="6">
    <source>
        <dbReference type="ARBA" id="ARBA00023159"/>
    </source>
</evidence>
<evidence type="ECO:0000256" key="9">
    <source>
        <dbReference type="ARBA" id="ARBA00061302"/>
    </source>
</evidence>
<reference evidence="14 15" key="1">
    <citation type="journal article" date="2011" name="Cell">
        <title>Insight into structure and assembly of the nuclear pore complex by utilizing the genome of a eukaryotic thermophile.</title>
        <authorList>
            <person name="Amlacher S."/>
            <person name="Sarges P."/>
            <person name="Flemming D."/>
            <person name="van Noort V."/>
            <person name="Kunze R."/>
            <person name="Devos D.P."/>
            <person name="Arumugam M."/>
            <person name="Bork P."/>
            <person name="Hurt E."/>
        </authorList>
    </citation>
    <scope>NUCLEOTIDE SEQUENCE [LARGE SCALE GENOMIC DNA]</scope>
    <source>
        <strain evidence="15">DSM 1495 / CBS 144.50 / IMI 039719</strain>
    </source>
</reference>
<dbReference type="eggNOG" id="KOG0837">
    <property type="taxonomic scope" value="Eukaryota"/>
</dbReference>
<dbReference type="InterPro" id="IPR050946">
    <property type="entry name" value="AP-1_TF_bZIP"/>
</dbReference>
<dbReference type="HOGENOM" id="CLU_029566_0_0_1"/>
<keyword evidence="6" id="KW-0010">Activator</keyword>
<dbReference type="Proteomes" id="UP000008066">
    <property type="component" value="Unassembled WGS sequence"/>
</dbReference>
<dbReference type="CDD" id="cd12193">
    <property type="entry name" value="bZIP_GCN4"/>
    <property type="match status" value="1"/>
</dbReference>
<name>G0SA50_CHATD</name>
<evidence type="ECO:0000256" key="10">
    <source>
        <dbReference type="ARBA" id="ARBA00073680"/>
    </source>
</evidence>
<evidence type="ECO:0000256" key="5">
    <source>
        <dbReference type="ARBA" id="ARBA00023125"/>
    </source>
</evidence>
<comment type="subunit">
    <text evidence="2">Binds DNA as a dimer.</text>
</comment>
<feature type="coiled-coil region" evidence="11">
    <location>
        <begin position="320"/>
        <end position="347"/>
    </location>
</feature>